<reference evidence="3 4" key="1">
    <citation type="submission" date="2015-01" db="EMBL/GenBank/DDBJ databases">
        <title>Comparative genomics of non-oral Prevotella species.</title>
        <authorList>
            <person name="Accetto T."/>
            <person name="Nograsek B."/>
            <person name="Avgustin G."/>
        </authorList>
    </citation>
    <scope>NUCLEOTIDE SEQUENCE [LARGE SCALE GENOMIC DNA]</scope>
    <source>
        <strain evidence="3 4">P5-119</strain>
    </source>
</reference>
<dbReference type="GO" id="GO:0003677">
    <property type="term" value="F:DNA binding"/>
    <property type="evidence" value="ECO:0007669"/>
    <property type="project" value="InterPro"/>
</dbReference>
<accession>A0A0D0J0L7</accession>
<dbReference type="Proteomes" id="UP000032046">
    <property type="component" value="Unassembled WGS sequence"/>
</dbReference>
<dbReference type="CDD" id="cd00093">
    <property type="entry name" value="HTH_XRE"/>
    <property type="match status" value="1"/>
</dbReference>
<dbReference type="PROSITE" id="PS50943">
    <property type="entry name" value="HTH_CROC1"/>
    <property type="match status" value="1"/>
</dbReference>
<name>A0A0D0J0L7_9BACT</name>
<dbReference type="Pfam" id="PF01381">
    <property type="entry name" value="HTH_3"/>
    <property type="match status" value="1"/>
</dbReference>
<dbReference type="InterPro" id="IPR001387">
    <property type="entry name" value="Cro/C1-type_HTH"/>
</dbReference>
<dbReference type="RefSeq" id="WP_042518637.1">
    <property type="nucleotide sequence ID" value="NZ_JXQK01000049.1"/>
</dbReference>
<dbReference type="SMART" id="SM00530">
    <property type="entry name" value="HTH_XRE"/>
    <property type="match status" value="1"/>
</dbReference>
<gene>
    <name evidence="3" type="ORF">ST44_05010</name>
</gene>
<dbReference type="InterPro" id="IPR010982">
    <property type="entry name" value="Lambda_DNA-bd_dom_sf"/>
</dbReference>
<sequence>MKDRIRQLMEAQHMTQQTFANFLGISPATLSGIFQGRTKPTLNTVDSIKSKFPNISLDWLMFGKGMMFVDEASADDSSSTPQESGMAGEQMLDFGDAEGNAGATSQQSGPMGNAFATNVRQQAKSPVHTDIVYKEKERRRITEIRVFYDDQTWESFVPKK</sequence>
<evidence type="ECO:0000313" key="4">
    <source>
        <dbReference type="Proteomes" id="UP000032046"/>
    </source>
</evidence>
<feature type="compositionally biased region" description="Polar residues" evidence="1">
    <location>
        <begin position="102"/>
        <end position="122"/>
    </location>
</feature>
<dbReference type="AlphaFoldDB" id="A0A0D0J0L7"/>
<keyword evidence="4" id="KW-1185">Reference proteome</keyword>
<feature type="domain" description="HTH cro/C1-type" evidence="2">
    <location>
        <begin position="5"/>
        <end position="60"/>
    </location>
</feature>
<proteinExistence type="predicted"/>
<evidence type="ECO:0000259" key="2">
    <source>
        <dbReference type="PROSITE" id="PS50943"/>
    </source>
</evidence>
<organism evidence="3 4">
    <name type="scientific">Prevotella pectinovora</name>
    <dbReference type="NCBI Taxonomy" id="1602169"/>
    <lineage>
        <taxon>Bacteria</taxon>
        <taxon>Pseudomonadati</taxon>
        <taxon>Bacteroidota</taxon>
        <taxon>Bacteroidia</taxon>
        <taxon>Bacteroidales</taxon>
        <taxon>Prevotellaceae</taxon>
        <taxon>Prevotella</taxon>
    </lineage>
</organism>
<evidence type="ECO:0000313" key="3">
    <source>
        <dbReference type="EMBL" id="KIP63020.1"/>
    </source>
</evidence>
<evidence type="ECO:0000256" key="1">
    <source>
        <dbReference type="SAM" id="MobiDB-lite"/>
    </source>
</evidence>
<dbReference type="STRING" id="1602171.ST44_05010"/>
<protein>
    <submittedName>
        <fullName evidence="3">Transcriptional regulator</fullName>
    </submittedName>
</protein>
<feature type="region of interest" description="Disordered" evidence="1">
    <location>
        <begin position="72"/>
        <end position="122"/>
    </location>
</feature>
<comment type="caution">
    <text evidence="3">The sequence shown here is derived from an EMBL/GenBank/DDBJ whole genome shotgun (WGS) entry which is preliminary data.</text>
</comment>
<dbReference type="SUPFAM" id="SSF47413">
    <property type="entry name" value="lambda repressor-like DNA-binding domains"/>
    <property type="match status" value="1"/>
</dbReference>
<dbReference type="Gene3D" id="1.10.260.40">
    <property type="entry name" value="lambda repressor-like DNA-binding domains"/>
    <property type="match status" value="1"/>
</dbReference>
<dbReference type="EMBL" id="JXQK01000049">
    <property type="protein sequence ID" value="KIP63020.1"/>
    <property type="molecule type" value="Genomic_DNA"/>
</dbReference>